<dbReference type="OrthoDB" id="5405951at2"/>
<organism evidence="3 4">
    <name type="scientific">Thermus filiformis</name>
    <dbReference type="NCBI Taxonomy" id="276"/>
    <lineage>
        <taxon>Bacteria</taxon>
        <taxon>Thermotogati</taxon>
        <taxon>Deinococcota</taxon>
        <taxon>Deinococci</taxon>
        <taxon>Thermales</taxon>
        <taxon>Thermaceae</taxon>
        <taxon>Thermus</taxon>
    </lineage>
</organism>
<keyword evidence="1" id="KW-0812">Transmembrane</keyword>
<gene>
    <name evidence="3" type="ORF">THFILI_02310</name>
</gene>
<feature type="transmembrane region" description="Helical" evidence="1">
    <location>
        <begin position="12"/>
        <end position="28"/>
    </location>
</feature>
<evidence type="ECO:0000313" key="4">
    <source>
        <dbReference type="Proteomes" id="UP000030364"/>
    </source>
</evidence>
<name>A0A0A2X8Q8_THEFI</name>
<feature type="domain" description="Inner membrane protein YgaP-like transmembrane" evidence="2">
    <location>
        <begin position="1"/>
        <end position="62"/>
    </location>
</feature>
<dbReference type="Pfam" id="PF11127">
    <property type="entry name" value="YgaP-like_TM"/>
    <property type="match status" value="1"/>
</dbReference>
<keyword evidence="1" id="KW-1133">Transmembrane helix</keyword>
<feature type="transmembrane region" description="Helical" evidence="1">
    <location>
        <begin position="34"/>
        <end position="57"/>
    </location>
</feature>
<dbReference type="PATRIC" id="fig|276.5.peg.1608"/>
<dbReference type="STRING" id="276.THFILI_02310"/>
<evidence type="ECO:0000259" key="2">
    <source>
        <dbReference type="Pfam" id="PF11127"/>
    </source>
</evidence>
<comment type="caution">
    <text evidence="3">The sequence shown here is derived from an EMBL/GenBank/DDBJ whole genome shotgun (WGS) entry which is preliminary data.</text>
</comment>
<keyword evidence="4" id="KW-1185">Reference proteome</keyword>
<dbReference type="AlphaFoldDB" id="A0A0A2X8Q8"/>
<dbReference type="RefSeq" id="WP_038065407.1">
    <property type="nucleotide sequence ID" value="NZ_JPSL02000036.1"/>
</dbReference>
<protein>
    <submittedName>
        <fullName evidence="3">Membrane protein</fullName>
    </submittedName>
</protein>
<accession>A0A0A2X8Q8</accession>
<dbReference type="Gene3D" id="6.10.140.1340">
    <property type="match status" value="1"/>
</dbReference>
<keyword evidence="1" id="KW-0472">Membrane</keyword>
<evidence type="ECO:0000313" key="3">
    <source>
        <dbReference type="EMBL" id="KGQ21584.1"/>
    </source>
</evidence>
<dbReference type="InterPro" id="IPR021309">
    <property type="entry name" value="YgaP-like_TM"/>
</dbReference>
<evidence type="ECO:0000256" key="1">
    <source>
        <dbReference type="SAM" id="Phobius"/>
    </source>
</evidence>
<dbReference type="EMBL" id="JPSL02000036">
    <property type="protein sequence ID" value="KGQ21584.1"/>
    <property type="molecule type" value="Genomic_DNA"/>
</dbReference>
<reference evidence="3 4" key="1">
    <citation type="journal article" date="2015" name="Genome Announc.">
        <title>Draft Genome Sequence of the Thermophile Thermus filiformis ATCC 43280, Producer of Carotenoid-(Di)glucoside-Branched Fatty Acid (Di)esters and Source of Hyperthermostable Enzymes of Biotechnological Interest.</title>
        <authorList>
            <person name="Mandelli F."/>
            <person name="Oliveira Ramires B."/>
            <person name="Couger M.B."/>
            <person name="Paixao D.A."/>
            <person name="Camilo C.M."/>
            <person name="Polikarpov I."/>
            <person name="Prade R."/>
            <person name="Riano-Pachon D.M."/>
            <person name="Squina F.M."/>
        </authorList>
    </citation>
    <scope>NUCLEOTIDE SEQUENCE [LARGE SCALE GENOMIC DNA]</scope>
    <source>
        <strain evidence="3 4">ATCC 43280</strain>
    </source>
</reference>
<dbReference type="Proteomes" id="UP000030364">
    <property type="component" value="Unassembled WGS sequence"/>
</dbReference>
<proteinExistence type="predicted"/>
<sequence>MTVNESTTDRVIRFILALVLLYFAFQSASPWNWVLGIVGVVLLFTAVTGFCALYKLLGISTKR</sequence>